<dbReference type="PANTHER" id="PTHR14222:SF1">
    <property type="entry name" value="CONDENSIN-2 COMPLEX SUBUNIT D3"/>
    <property type="match status" value="1"/>
</dbReference>
<comment type="subcellular location">
    <subcellularLocation>
        <location evidence="1">Nucleus</location>
    </subcellularLocation>
</comment>
<organism evidence="9">
    <name type="scientific">Nothobranchius furzeri</name>
    <name type="common">Turquoise killifish</name>
    <dbReference type="NCBI Taxonomy" id="105023"/>
    <lineage>
        <taxon>Eukaryota</taxon>
        <taxon>Metazoa</taxon>
        <taxon>Chordata</taxon>
        <taxon>Craniata</taxon>
        <taxon>Vertebrata</taxon>
        <taxon>Euteleostomi</taxon>
        <taxon>Actinopterygii</taxon>
        <taxon>Neopterygii</taxon>
        <taxon>Teleostei</taxon>
        <taxon>Neoteleostei</taxon>
        <taxon>Acanthomorphata</taxon>
        <taxon>Ovalentaria</taxon>
        <taxon>Atherinomorphae</taxon>
        <taxon>Cyprinodontiformes</taxon>
        <taxon>Nothobranchiidae</taxon>
        <taxon>Nothobranchius</taxon>
    </lineage>
</organism>
<name>A0A1A8AU22_NOTFU</name>
<dbReference type="GO" id="GO:0000779">
    <property type="term" value="C:condensed chromosome, centromeric region"/>
    <property type="evidence" value="ECO:0007669"/>
    <property type="project" value="TreeGrafter"/>
</dbReference>
<reference evidence="9" key="1">
    <citation type="submission" date="2016-05" db="EMBL/GenBank/DDBJ databases">
        <authorList>
            <person name="Lavstsen T."/>
            <person name="Jespersen J.S."/>
        </authorList>
    </citation>
    <scope>NUCLEOTIDE SEQUENCE</scope>
    <source>
        <tissue evidence="9">Brain</tissue>
    </source>
</reference>
<dbReference type="Gene3D" id="1.25.10.10">
    <property type="entry name" value="Leucine-rich Repeat Variant"/>
    <property type="match status" value="1"/>
</dbReference>
<evidence type="ECO:0000256" key="1">
    <source>
        <dbReference type="ARBA" id="ARBA00004123"/>
    </source>
</evidence>
<dbReference type="InterPro" id="IPR011989">
    <property type="entry name" value="ARM-like"/>
</dbReference>
<dbReference type="GO" id="GO:0042393">
    <property type="term" value="F:histone binding"/>
    <property type="evidence" value="ECO:0007669"/>
    <property type="project" value="TreeGrafter"/>
</dbReference>
<dbReference type="SUPFAM" id="SSF48371">
    <property type="entry name" value="ARM repeat"/>
    <property type="match status" value="1"/>
</dbReference>
<dbReference type="AlphaFoldDB" id="A0A1A8AU22"/>
<dbReference type="Pfam" id="PF12717">
    <property type="entry name" value="Cnd1"/>
    <property type="match status" value="1"/>
</dbReference>
<feature type="compositionally biased region" description="Polar residues" evidence="7">
    <location>
        <begin position="663"/>
        <end position="674"/>
    </location>
</feature>
<evidence type="ECO:0000256" key="2">
    <source>
        <dbReference type="ARBA" id="ARBA00022618"/>
    </source>
</evidence>
<dbReference type="PANTHER" id="PTHR14222">
    <property type="entry name" value="CONDENSIN"/>
    <property type="match status" value="1"/>
</dbReference>
<dbReference type="InterPro" id="IPR026971">
    <property type="entry name" value="CND1/NCAPD3"/>
</dbReference>
<keyword evidence="6" id="KW-0131">Cell cycle</keyword>
<dbReference type="GO" id="GO:0010032">
    <property type="term" value="P:meiotic chromosome condensation"/>
    <property type="evidence" value="ECO:0007669"/>
    <property type="project" value="TreeGrafter"/>
</dbReference>
<dbReference type="InterPro" id="IPR016024">
    <property type="entry name" value="ARM-type_fold"/>
</dbReference>
<keyword evidence="2" id="KW-0132">Cell division</keyword>
<dbReference type="GO" id="GO:0051301">
    <property type="term" value="P:cell division"/>
    <property type="evidence" value="ECO:0007669"/>
    <property type="project" value="UniProtKB-KW"/>
</dbReference>
<accession>A0A1A8AU22</accession>
<reference evidence="9" key="2">
    <citation type="submission" date="2016-06" db="EMBL/GenBank/DDBJ databases">
        <title>The genome of a short-lived fish provides insights into sex chromosome evolution and the genetic control of aging.</title>
        <authorList>
            <person name="Reichwald K."/>
            <person name="Felder M."/>
            <person name="Petzold A."/>
            <person name="Koch P."/>
            <person name="Groth M."/>
            <person name="Platzer M."/>
        </authorList>
    </citation>
    <scope>NUCLEOTIDE SEQUENCE</scope>
    <source>
        <tissue evidence="9">Brain</tissue>
    </source>
</reference>
<evidence type="ECO:0000313" key="9">
    <source>
        <dbReference type="EMBL" id="SBP58652.1"/>
    </source>
</evidence>
<evidence type="ECO:0000259" key="8">
    <source>
        <dbReference type="Pfam" id="PF12717"/>
    </source>
</evidence>
<feature type="domain" description="Condensin complex subunit 1 C-terminal" evidence="8">
    <location>
        <begin position="321"/>
        <end position="475"/>
    </location>
</feature>
<evidence type="ECO:0000256" key="7">
    <source>
        <dbReference type="SAM" id="MobiDB-lite"/>
    </source>
</evidence>
<gene>
    <name evidence="9" type="primary">NCAPD3</name>
</gene>
<evidence type="ECO:0000256" key="6">
    <source>
        <dbReference type="ARBA" id="ARBA00023306"/>
    </source>
</evidence>
<evidence type="ECO:0000256" key="3">
    <source>
        <dbReference type="ARBA" id="ARBA00022776"/>
    </source>
</evidence>
<dbReference type="GO" id="GO:0005634">
    <property type="term" value="C:nucleus"/>
    <property type="evidence" value="ECO:0007669"/>
    <property type="project" value="UniProtKB-SubCell"/>
</dbReference>
<keyword evidence="4" id="KW-0226">DNA condensation</keyword>
<keyword evidence="5" id="KW-0539">Nucleus</keyword>
<dbReference type="GO" id="GO:0007076">
    <property type="term" value="P:mitotic chromosome condensation"/>
    <property type="evidence" value="ECO:0007669"/>
    <property type="project" value="InterPro"/>
</dbReference>
<evidence type="ECO:0000256" key="4">
    <source>
        <dbReference type="ARBA" id="ARBA00023067"/>
    </source>
</evidence>
<keyword evidence="3" id="KW-0498">Mitosis</keyword>
<feature type="region of interest" description="Disordered" evidence="7">
    <location>
        <begin position="637"/>
        <end position="699"/>
    </location>
</feature>
<protein>
    <submittedName>
        <fullName evidence="9">Non-SMC condensin II complex, subunit D3</fullName>
    </submittedName>
</protein>
<proteinExistence type="predicted"/>
<dbReference type="GO" id="GO:0000796">
    <property type="term" value="C:condensin complex"/>
    <property type="evidence" value="ECO:0007669"/>
    <property type="project" value="TreeGrafter"/>
</dbReference>
<evidence type="ECO:0000256" key="5">
    <source>
        <dbReference type="ARBA" id="ARBA00023242"/>
    </source>
</evidence>
<sequence>MDSEDSVQQKALEALEQVLLSQVKPYSASCHVDTSQKLCWDLLELLSQECKNLSRYFSRAFSIWSKQEKFTRALITNLISHTEADHAVGAWLLLSKVVFSSPRVSYNKILDAWDKMITSQDMNVTTCCLILSVMGDIAAHLNNDTKDRIVADLMTWLKTFSLRLEVISAALETLYHFGSRQDVEQTQDFLNHHCGELLSTCEAYLTSIILREHGDENLNENLMIKHLHTLGVASLHCPAKVSKKTILLVESLLIPVKPAEYQEELPASLPLSQFKQNSMPTRVKAHGVLALGKLCLQHEDLIPKYLPVLARELEVGTDVSVRNNIVMVMCDLCIRCTNMAVHYIPNISACLRDDNSVIREQTLIMLTNLLQEEYVKWKGSLFFRFVVALVDPVPTIASLCEYCLLHRLLKKNPEMFSQHFIECIFHFNSYGKHKSYNKFPQTEREKIWFSLKGAKHHDKRFRIYRFLLENLTDAQRFNITNKINLTVLACFADEELPLDADGAEILSETFQVLSLKEMKLQMISSPEGEAGEDAEEESPATMAKAVMQAAQRKVVSQVHKKAFMMNTAPLIISLKSLLEQKRSPVLRDLMDYLKVLMKDNHTEVKELLGDEQLVAEVEFALKTENERLMQQLMDGCSLAADSPGSAQSPPSRPRPLEPFRFATPQQKRLNSTSTRKTRSDCHVPPSGPEKPVPSKSVALDGTGMTTRAINNRAFSTPDGTRLTLTFNEGLSTILSDPASIAAGSREVLDVSSEEPRAGASRLWNVESPLRLKKRPTRR</sequence>
<dbReference type="InterPro" id="IPR032682">
    <property type="entry name" value="Cnd1_C"/>
</dbReference>
<dbReference type="EMBL" id="HADY01020167">
    <property type="protein sequence ID" value="SBP58652.1"/>
    <property type="molecule type" value="Transcribed_RNA"/>
</dbReference>